<keyword evidence="6 7" id="KW-0472">Membrane</keyword>
<dbReference type="GO" id="GO:0005886">
    <property type="term" value="C:plasma membrane"/>
    <property type="evidence" value="ECO:0007669"/>
    <property type="project" value="UniProtKB-SubCell"/>
</dbReference>
<gene>
    <name evidence="9" type="ORF">SAMN05660964_03356</name>
</gene>
<evidence type="ECO:0000256" key="4">
    <source>
        <dbReference type="ARBA" id="ARBA00022692"/>
    </source>
</evidence>
<dbReference type="EMBL" id="FNQP01000030">
    <property type="protein sequence ID" value="SEB06402.1"/>
    <property type="molecule type" value="Genomic_DNA"/>
</dbReference>
<dbReference type="Gene3D" id="1.10.3720.10">
    <property type="entry name" value="MetI-like"/>
    <property type="match status" value="1"/>
</dbReference>
<dbReference type="SUPFAM" id="SSF161098">
    <property type="entry name" value="MetI-like"/>
    <property type="match status" value="1"/>
</dbReference>
<keyword evidence="4 7" id="KW-0812">Transmembrane</keyword>
<evidence type="ECO:0000313" key="10">
    <source>
        <dbReference type="Proteomes" id="UP000199397"/>
    </source>
</evidence>
<dbReference type="PROSITE" id="PS50928">
    <property type="entry name" value="ABC_TM1"/>
    <property type="match status" value="1"/>
</dbReference>
<proteinExistence type="inferred from homology"/>
<dbReference type="PANTHER" id="PTHR30043">
    <property type="entry name" value="PHOSPHONATES TRANSPORT SYSTEM PERMEASE PROTEIN"/>
    <property type="match status" value="1"/>
</dbReference>
<dbReference type="InterPro" id="IPR005769">
    <property type="entry name" value="PhnE/PtxC"/>
</dbReference>
<evidence type="ECO:0000256" key="6">
    <source>
        <dbReference type="ARBA" id="ARBA00023136"/>
    </source>
</evidence>
<evidence type="ECO:0000256" key="3">
    <source>
        <dbReference type="ARBA" id="ARBA00022475"/>
    </source>
</evidence>
<dbReference type="GO" id="GO:0015416">
    <property type="term" value="F:ABC-type phosphonate transporter activity"/>
    <property type="evidence" value="ECO:0007669"/>
    <property type="project" value="InterPro"/>
</dbReference>
<evidence type="ECO:0000256" key="1">
    <source>
        <dbReference type="ARBA" id="ARBA00004651"/>
    </source>
</evidence>
<evidence type="ECO:0000256" key="7">
    <source>
        <dbReference type="RuleBase" id="RU363032"/>
    </source>
</evidence>
<name>A0A1H4GCG5_9GAMM</name>
<comment type="similarity">
    <text evidence="7">Belongs to the binding-protein-dependent transport system permease family.</text>
</comment>
<feature type="transmembrane region" description="Helical" evidence="7">
    <location>
        <begin position="20"/>
        <end position="49"/>
    </location>
</feature>
<reference evidence="9 10" key="1">
    <citation type="submission" date="2016-10" db="EMBL/GenBank/DDBJ databases">
        <authorList>
            <person name="de Groot N.N."/>
        </authorList>
    </citation>
    <scope>NUCLEOTIDE SEQUENCE [LARGE SCALE GENOMIC DNA]</scope>
    <source>
        <strain evidence="9 10">DSM 21228</strain>
    </source>
</reference>
<dbReference type="RefSeq" id="WP_093070486.1">
    <property type="nucleotide sequence ID" value="NZ_FNQP01000030.1"/>
</dbReference>
<dbReference type="Pfam" id="PF00528">
    <property type="entry name" value="BPD_transp_1"/>
    <property type="match status" value="1"/>
</dbReference>
<evidence type="ECO:0000259" key="8">
    <source>
        <dbReference type="PROSITE" id="PS50928"/>
    </source>
</evidence>
<keyword evidence="2 7" id="KW-0813">Transport</keyword>
<dbReference type="NCBIfam" id="TIGR01097">
    <property type="entry name" value="PhnE"/>
    <property type="match status" value="1"/>
</dbReference>
<accession>A0A1H4GCG5</accession>
<feature type="transmembrane region" description="Helical" evidence="7">
    <location>
        <begin position="209"/>
        <end position="228"/>
    </location>
</feature>
<protein>
    <submittedName>
        <fullName evidence="9">Phosphonate transport system permease protein</fullName>
    </submittedName>
</protein>
<keyword evidence="3" id="KW-1003">Cell membrane</keyword>
<dbReference type="Proteomes" id="UP000199397">
    <property type="component" value="Unassembled WGS sequence"/>
</dbReference>
<evidence type="ECO:0000313" key="9">
    <source>
        <dbReference type="EMBL" id="SEB06402.1"/>
    </source>
</evidence>
<sequence>MATERLVNLPALPPKPRNLIPLWASLLLGLCWLVVWHLDISFQTLLWGWQDILEYFSRYTSPDFRDAPKYLWLMLETMAMGLWGTVLAFIIAFLLAPYAARNLSPNPWVYNLTRELLNFMRAMPDILLALILVSSMGLGPLPGALALGIHTAGFLGKFFAESLERVEHGRYEALDAVGAGFSQKILYAGWPSILREMTGYTLYILDRNIRTGAVLGLVGAGGIGIALYDTLRMFNYNQAAALLIIMLGTIIVLDRLSGLIRSKLH</sequence>
<keyword evidence="10" id="KW-1185">Reference proteome</keyword>
<dbReference type="AlphaFoldDB" id="A0A1H4GCG5"/>
<feature type="domain" description="ABC transmembrane type-1" evidence="8">
    <location>
        <begin position="74"/>
        <end position="257"/>
    </location>
</feature>
<dbReference type="InterPro" id="IPR035906">
    <property type="entry name" value="MetI-like_sf"/>
</dbReference>
<evidence type="ECO:0000256" key="5">
    <source>
        <dbReference type="ARBA" id="ARBA00022989"/>
    </source>
</evidence>
<comment type="subcellular location">
    <subcellularLocation>
        <location evidence="1 7">Cell membrane</location>
        <topology evidence="1 7">Multi-pass membrane protein</topology>
    </subcellularLocation>
</comment>
<dbReference type="OrthoDB" id="9808005at2"/>
<dbReference type="InterPro" id="IPR000515">
    <property type="entry name" value="MetI-like"/>
</dbReference>
<organism evidence="9 10">
    <name type="scientific">Thiothrix caldifontis</name>
    <dbReference type="NCBI Taxonomy" id="525918"/>
    <lineage>
        <taxon>Bacteria</taxon>
        <taxon>Pseudomonadati</taxon>
        <taxon>Pseudomonadota</taxon>
        <taxon>Gammaproteobacteria</taxon>
        <taxon>Thiotrichales</taxon>
        <taxon>Thiotrichaceae</taxon>
        <taxon>Thiothrix</taxon>
    </lineage>
</organism>
<feature type="transmembrane region" description="Helical" evidence="7">
    <location>
        <begin position="126"/>
        <end position="149"/>
    </location>
</feature>
<feature type="transmembrane region" description="Helical" evidence="7">
    <location>
        <begin position="234"/>
        <end position="253"/>
    </location>
</feature>
<feature type="transmembrane region" description="Helical" evidence="7">
    <location>
        <begin position="70"/>
        <end position="100"/>
    </location>
</feature>
<dbReference type="PANTHER" id="PTHR30043:SF1">
    <property type="entry name" value="ABC TRANSPORT SYSTEM PERMEASE PROTEIN P69"/>
    <property type="match status" value="1"/>
</dbReference>
<keyword evidence="5 7" id="KW-1133">Transmembrane helix</keyword>
<dbReference type="CDD" id="cd06261">
    <property type="entry name" value="TM_PBP2"/>
    <property type="match status" value="1"/>
</dbReference>
<dbReference type="STRING" id="525918.SAMN05660964_03356"/>
<evidence type="ECO:0000256" key="2">
    <source>
        <dbReference type="ARBA" id="ARBA00022448"/>
    </source>
</evidence>